<dbReference type="EMBL" id="CP046457">
    <property type="protein sequence ID" value="QGU00453.1"/>
    <property type="molecule type" value="Genomic_DNA"/>
</dbReference>
<reference evidence="6" key="1">
    <citation type="journal article" date="2019" name="Microbiology">
        <title>Complete Genome Sequence of an Uncultured Bacterium of the Candidate Phylum Bipolaricaulota.</title>
        <authorList>
            <person name="Kadnikov V.V."/>
            <person name="Mardanov A.V."/>
            <person name="Beletsky A.V."/>
            <person name="Frank Y.A."/>
            <person name="Karnachuk O.V."/>
            <person name="Ravin N.V."/>
        </authorList>
    </citation>
    <scope>NUCLEOTIDE SEQUENCE [LARGE SCALE GENOMIC DNA]</scope>
</reference>
<dbReference type="Proteomes" id="UP000426444">
    <property type="component" value="Chromosome"/>
</dbReference>
<sequence>MFKKSMLLRRLSIITLLIFTFTLTGVAAIAAEESQDSLRGLPPGIGKQLDLSNIDALDEEIRKALPPGILKQLDFSGDLEAQLENLPYGILKKLDGIEFEEEEKDDKEEKEDKKPEEELIEGVKCYIEDDTVVIDMGTRNTAGYGIEIVDMYLDEENILVIEYELEIPGDDDFVAQVITNPRLEKEIPEDLQEYEDYLFVLLNYEEVVTEPIIDFEVDEVTVDEGIVSLTVTVTNTGTDYENARYAMMVKVDDLEEDSITVSYGDDLSFTLNRVLDLDYYLGYFGPSSGFTIENGWDATTTFEVDFSDLEDTIVTIDAWVGEAPEPARYEALVRMEQQVVAINVDEDKDENGDKDEEETKDEEKDRGKKRGLERALENVRGNPAESVIKALIEGRSPSEVAKNLRDKANEDEDLDKELIEEVANGIIEELDELDDEVELNKDEVAQAYKDLASVFEKFGNERVLNMYELMFAKMQGSDEYKELLIDAHLRYQNTELKTFVNGLQPVYDVKPRVANNRTIVPARALTESLGAEVDWCPDTQIVKITRDDLIIELPIDSETAFVNGEEKELDCAAVIEDGRTLVPLRFISETLQAEVDYDHDSRLIFVQ</sequence>
<feature type="region of interest" description="Disordered" evidence="2">
    <location>
        <begin position="343"/>
        <end position="371"/>
    </location>
</feature>
<dbReference type="OrthoDB" id="2083476at2"/>
<dbReference type="SUPFAM" id="SSF55383">
    <property type="entry name" value="Copper amine oxidase, domain N"/>
    <property type="match status" value="1"/>
</dbReference>
<accession>A0A6I6DH82</accession>
<organism evidence="5 6">
    <name type="scientific">Candidatus Syntrophocurvum alkaliphilum</name>
    <dbReference type="NCBI Taxonomy" id="2293317"/>
    <lineage>
        <taxon>Bacteria</taxon>
        <taxon>Bacillati</taxon>
        <taxon>Bacillota</taxon>
        <taxon>Clostridia</taxon>
        <taxon>Eubacteriales</taxon>
        <taxon>Syntrophomonadaceae</taxon>
        <taxon>Candidatus Syntrophocurvum</taxon>
    </lineage>
</organism>
<evidence type="ECO:0000313" key="5">
    <source>
        <dbReference type="EMBL" id="QGU00453.1"/>
    </source>
</evidence>
<dbReference type="AlphaFoldDB" id="A0A6I6DH82"/>
<feature type="coiled-coil region" evidence="1">
    <location>
        <begin position="401"/>
        <end position="450"/>
    </location>
</feature>
<feature type="compositionally biased region" description="Basic and acidic residues" evidence="2">
    <location>
        <begin position="361"/>
        <end position="371"/>
    </location>
</feature>
<feature type="domain" description="PrcB C-terminal" evidence="4">
    <location>
        <begin position="132"/>
        <end position="181"/>
    </location>
</feature>
<evidence type="ECO:0000313" key="6">
    <source>
        <dbReference type="Proteomes" id="UP000426444"/>
    </source>
</evidence>
<dbReference type="InterPro" id="IPR012854">
    <property type="entry name" value="Cu_amine_oxidase-like_N"/>
</dbReference>
<evidence type="ECO:0000259" key="4">
    <source>
        <dbReference type="Pfam" id="PF14343"/>
    </source>
</evidence>
<evidence type="ECO:0000256" key="1">
    <source>
        <dbReference type="SAM" id="Coils"/>
    </source>
</evidence>
<dbReference type="Pfam" id="PF14343">
    <property type="entry name" value="PrcB_C"/>
    <property type="match status" value="1"/>
</dbReference>
<proteinExistence type="predicted"/>
<protein>
    <recommendedName>
        <fullName evidence="7">Copper amine oxidase-like N-terminal domain-containing protein</fullName>
    </recommendedName>
</protein>
<keyword evidence="1" id="KW-0175">Coiled coil</keyword>
<dbReference type="InterPro" id="IPR036582">
    <property type="entry name" value="Mao_N_sf"/>
</dbReference>
<gene>
    <name evidence="5" type="ORF">SYNTR_1859</name>
</gene>
<dbReference type="KEGG" id="salq:SYNTR_1859"/>
<evidence type="ECO:0008006" key="7">
    <source>
        <dbReference type="Google" id="ProtNLM"/>
    </source>
</evidence>
<dbReference type="Pfam" id="PF07833">
    <property type="entry name" value="Cu_amine_oxidN1"/>
    <property type="match status" value="1"/>
</dbReference>
<evidence type="ECO:0000259" key="3">
    <source>
        <dbReference type="Pfam" id="PF07833"/>
    </source>
</evidence>
<dbReference type="InterPro" id="IPR025748">
    <property type="entry name" value="PrcB_C_dom"/>
</dbReference>
<dbReference type="Gene3D" id="3.30.457.10">
    <property type="entry name" value="Copper amine oxidase-like, N-terminal domain"/>
    <property type="match status" value="1"/>
</dbReference>
<feature type="domain" description="Copper amine oxidase-like N-terminal" evidence="3">
    <location>
        <begin position="500"/>
        <end position="605"/>
    </location>
</feature>
<keyword evidence="6" id="KW-1185">Reference proteome</keyword>
<name>A0A6I6DH82_9FIRM</name>
<evidence type="ECO:0000256" key="2">
    <source>
        <dbReference type="SAM" id="MobiDB-lite"/>
    </source>
</evidence>
<feature type="compositionally biased region" description="Acidic residues" evidence="2">
    <location>
        <begin position="344"/>
        <end position="360"/>
    </location>
</feature>